<evidence type="ECO:0000313" key="1">
    <source>
        <dbReference type="EMBL" id="MFC4029204.1"/>
    </source>
</evidence>
<organism evidence="1 2">
    <name type="scientific">Zunongwangia endophytica</name>
    <dbReference type="NCBI Taxonomy" id="1808945"/>
    <lineage>
        <taxon>Bacteria</taxon>
        <taxon>Pseudomonadati</taxon>
        <taxon>Bacteroidota</taxon>
        <taxon>Flavobacteriia</taxon>
        <taxon>Flavobacteriales</taxon>
        <taxon>Flavobacteriaceae</taxon>
        <taxon>Zunongwangia</taxon>
    </lineage>
</organism>
<dbReference type="RefSeq" id="WP_290236918.1">
    <property type="nucleotide sequence ID" value="NZ_JAUFPZ010000002.1"/>
</dbReference>
<gene>
    <name evidence="1" type="ORF">ACFOS1_17420</name>
</gene>
<dbReference type="EMBL" id="JBHSAS010000012">
    <property type="protein sequence ID" value="MFC4029204.1"/>
    <property type="molecule type" value="Genomic_DNA"/>
</dbReference>
<dbReference type="Proteomes" id="UP001595793">
    <property type="component" value="Unassembled WGS sequence"/>
</dbReference>
<evidence type="ECO:0000313" key="2">
    <source>
        <dbReference type="Proteomes" id="UP001595793"/>
    </source>
</evidence>
<reference evidence="2" key="1">
    <citation type="journal article" date="2019" name="Int. J. Syst. Evol. Microbiol.">
        <title>The Global Catalogue of Microorganisms (GCM) 10K type strain sequencing project: providing services to taxonomists for standard genome sequencing and annotation.</title>
        <authorList>
            <consortium name="The Broad Institute Genomics Platform"/>
            <consortium name="The Broad Institute Genome Sequencing Center for Infectious Disease"/>
            <person name="Wu L."/>
            <person name="Ma J."/>
        </authorList>
    </citation>
    <scope>NUCLEOTIDE SEQUENCE [LARGE SCALE GENOMIC DNA]</scope>
    <source>
        <strain evidence="2">CECT 9128</strain>
    </source>
</reference>
<accession>A0ABV8HFT1</accession>
<keyword evidence="2" id="KW-1185">Reference proteome</keyword>
<name>A0ABV8HFT1_9FLAO</name>
<comment type="caution">
    <text evidence="1">The sequence shown here is derived from an EMBL/GenBank/DDBJ whole genome shotgun (WGS) entry which is preliminary data.</text>
</comment>
<proteinExistence type="predicted"/>
<sequence>MQYCSIKEKALNKTRFIPFLAILFLNFSPLTSFSQGTIVLDKIEEFRYIDARKNLLRIELKAKDFEADWDHFLRVENIGTVKDDTGTILSPHENYPYKGQWSGNSLFKLNFFAPSREATKLTEISTVVSYFTISEEKKSLLQINNITNKKDTDLLSKLDVDTKLILIDFQKLKTLKDQPGFEDYIKELYKEVGIGDSLEEARKFVDQLFYFSYDEVGRQLFFYKKDPEDKIFKLNVYNAEGEKINTGYSYTGEKIVLHLSEKVTSECRLEVKYEHPDAIEEIKLELKNIPLP</sequence>
<protein>
    <submittedName>
        <fullName evidence="1">Uncharacterized protein</fullName>
    </submittedName>
</protein>